<reference evidence="2 3" key="1">
    <citation type="submission" date="2014-01" db="EMBL/GenBank/DDBJ databases">
        <authorList>
            <person name="Dobos K."/>
            <person name="Lenaerts A."/>
            <person name="Ordway D."/>
            <person name="DeGroote M.A."/>
            <person name="Parker T."/>
            <person name="Sizemore C."/>
            <person name="Tallon L.J."/>
            <person name="Sadzewicz L.K."/>
            <person name="Sengamalay N."/>
            <person name="Fraser C.M."/>
            <person name="Hine E."/>
            <person name="Shefchek K.A."/>
            <person name="Das S.P."/>
            <person name="Tettelin H."/>
        </authorList>
    </citation>
    <scope>NUCLEOTIDE SEQUENCE [LARGE SCALE GENOMIC DNA]</scope>
    <source>
        <strain evidence="2 3">Harvey</strain>
    </source>
</reference>
<feature type="compositionally biased region" description="Polar residues" evidence="1">
    <location>
        <begin position="19"/>
        <end position="35"/>
    </location>
</feature>
<organism evidence="2 3">
    <name type="scientific">Mycobacterium ulcerans str. Harvey</name>
    <dbReference type="NCBI Taxonomy" id="1299332"/>
    <lineage>
        <taxon>Bacteria</taxon>
        <taxon>Bacillati</taxon>
        <taxon>Actinomycetota</taxon>
        <taxon>Actinomycetes</taxon>
        <taxon>Mycobacteriales</taxon>
        <taxon>Mycobacteriaceae</taxon>
        <taxon>Mycobacterium</taxon>
        <taxon>Mycobacterium ulcerans group</taxon>
    </lineage>
</organism>
<evidence type="ECO:0000256" key="1">
    <source>
        <dbReference type="SAM" id="MobiDB-lite"/>
    </source>
</evidence>
<accession>A0ABN0QUH6</accession>
<dbReference type="Proteomes" id="UP000020681">
    <property type="component" value="Unassembled WGS sequence"/>
</dbReference>
<name>A0ABN0QUH6_MYCUL</name>
<protein>
    <submittedName>
        <fullName evidence="2">Uncharacterized protein</fullName>
    </submittedName>
</protein>
<gene>
    <name evidence="2" type="ORF">I551_5194</name>
</gene>
<sequence length="54" mass="5842">MCGDAHRGGLQGSRVNGHVESNATMLSGRSWSNPSRVLGPRRRLGRNRLKAGRA</sequence>
<keyword evidence="3" id="KW-1185">Reference proteome</keyword>
<feature type="region of interest" description="Disordered" evidence="1">
    <location>
        <begin position="1"/>
        <end position="54"/>
    </location>
</feature>
<feature type="compositionally biased region" description="Basic residues" evidence="1">
    <location>
        <begin position="39"/>
        <end position="54"/>
    </location>
</feature>
<proteinExistence type="predicted"/>
<evidence type="ECO:0000313" key="3">
    <source>
        <dbReference type="Proteomes" id="UP000020681"/>
    </source>
</evidence>
<comment type="caution">
    <text evidence="2">The sequence shown here is derived from an EMBL/GenBank/DDBJ whole genome shotgun (WGS) entry which is preliminary data.</text>
</comment>
<evidence type="ECO:0000313" key="2">
    <source>
        <dbReference type="EMBL" id="EUA88345.1"/>
    </source>
</evidence>
<dbReference type="EMBL" id="JAOL01000144">
    <property type="protein sequence ID" value="EUA88345.1"/>
    <property type="molecule type" value="Genomic_DNA"/>
</dbReference>